<dbReference type="Pfam" id="PF01614">
    <property type="entry name" value="IclR_C"/>
    <property type="match status" value="1"/>
</dbReference>
<accession>A0A396S3A4</accession>
<dbReference type="GO" id="GO:0003677">
    <property type="term" value="F:DNA binding"/>
    <property type="evidence" value="ECO:0007669"/>
    <property type="project" value="UniProtKB-KW"/>
</dbReference>
<reference evidence="6 7" key="1">
    <citation type="submission" date="2018-08" db="EMBL/GenBank/DDBJ databases">
        <title>Lysinibacillus sp. YLB-03 draft genome sequence.</title>
        <authorList>
            <person name="Yu L."/>
        </authorList>
    </citation>
    <scope>NUCLEOTIDE SEQUENCE [LARGE SCALE GENOMIC DNA]</scope>
    <source>
        <strain evidence="6 7">YLB-03</strain>
    </source>
</reference>
<dbReference type="InterPro" id="IPR050707">
    <property type="entry name" value="HTH_MetabolicPath_Reg"/>
</dbReference>
<dbReference type="Gene3D" id="1.10.10.10">
    <property type="entry name" value="Winged helix-like DNA-binding domain superfamily/Winged helix DNA-binding domain"/>
    <property type="match status" value="1"/>
</dbReference>
<dbReference type="InterPro" id="IPR036388">
    <property type="entry name" value="WH-like_DNA-bd_sf"/>
</dbReference>
<dbReference type="SMART" id="SM00346">
    <property type="entry name" value="HTH_ICLR"/>
    <property type="match status" value="1"/>
</dbReference>
<dbReference type="SUPFAM" id="SSF46785">
    <property type="entry name" value="Winged helix' DNA-binding domain"/>
    <property type="match status" value="1"/>
</dbReference>
<evidence type="ECO:0000256" key="2">
    <source>
        <dbReference type="ARBA" id="ARBA00023125"/>
    </source>
</evidence>
<evidence type="ECO:0000256" key="3">
    <source>
        <dbReference type="ARBA" id="ARBA00023163"/>
    </source>
</evidence>
<organism evidence="6 7">
    <name type="scientific">Ureibacillus yapensis</name>
    <dbReference type="NCBI Taxonomy" id="2304605"/>
    <lineage>
        <taxon>Bacteria</taxon>
        <taxon>Bacillati</taxon>
        <taxon>Bacillota</taxon>
        <taxon>Bacilli</taxon>
        <taxon>Bacillales</taxon>
        <taxon>Caryophanaceae</taxon>
        <taxon>Ureibacillus</taxon>
    </lineage>
</organism>
<dbReference type="Proteomes" id="UP000265692">
    <property type="component" value="Unassembled WGS sequence"/>
</dbReference>
<evidence type="ECO:0000313" key="7">
    <source>
        <dbReference type="Proteomes" id="UP000265692"/>
    </source>
</evidence>
<dbReference type="Gene3D" id="3.30.450.40">
    <property type="match status" value="1"/>
</dbReference>
<dbReference type="InterPro" id="IPR014757">
    <property type="entry name" value="Tscrpt_reg_IclR_C"/>
</dbReference>
<dbReference type="PROSITE" id="PS51077">
    <property type="entry name" value="HTH_ICLR"/>
    <property type="match status" value="1"/>
</dbReference>
<dbReference type="RefSeq" id="WP_118877722.1">
    <property type="nucleotide sequence ID" value="NZ_QWEI01000015.1"/>
</dbReference>
<comment type="caution">
    <text evidence="6">The sequence shown here is derived from an EMBL/GenBank/DDBJ whole genome shotgun (WGS) entry which is preliminary data.</text>
</comment>
<sequence length="249" mass="27279">MEDKKQGIQSIEIGVLILQLVAAAEGPISITELAKLCETSKSKLYRYLNSFVHTGMLSKNSDSKYVLGREILRLGLKASNDIKIADIAQPYLLNLKEKFNETCALSLFDENGPFFLSWEESARPINIGIKVGSKVSFTDSAVGKVFASYLPENLTEQLIAKELVDDQAINDFKAILPTIRENGYGYTVSTIVEGISAVATPIFDRTNAIVAVLSVVGLSNSIDITPNSEIVINLKQFSEQISQELGWNA</sequence>
<evidence type="ECO:0000313" key="6">
    <source>
        <dbReference type="EMBL" id="RHW31774.1"/>
    </source>
</evidence>
<keyword evidence="3" id="KW-0804">Transcription</keyword>
<evidence type="ECO:0000256" key="1">
    <source>
        <dbReference type="ARBA" id="ARBA00023015"/>
    </source>
</evidence>
<dbReference type="Pfam" id="PF09339">
    <property type="entry name" value="HTH_IclR"/>
    <property type="match status" value="1"/>
</dbReference>
<proteinExistence type="predicted"/>
<dbReference type="SUPFAM" id="SSF55781">
    <property type="entry name" value="GAF domain-like"/>
    <property type="match status" value="1"/>
</dbReference>
<dbReference type="GO" id="GO:0045892">
    <property type="term" value="P:negative regulation of DNA-templated transcription"/>
    <property type="evidence" value="ECO:0007669"/>
    <property type="project" value="TreeGrafter"/>
</dbReference>
<dbReference type="PANTHER" id="PTHR30136">
    <property type="entry name" value="HELIX-TURN-HELIX TRANSCRIPTIONAL REGULATOR, ICLR FAMILY"/>
    <property type="match status" value="1"/>
</dbReference>
<name>A0A396S3A4_9BACL</name>
<feature type="domain" description="HTH iclR-type" evidence="4">
    <location>
        <begin position="8"/>
        <end position="69"/>
    </location>
</feature>
<dbReference type="AlphaFoldDB" id="A0A396S3A4"/>
<dbReference type="InterPro" id="IPR005471">
    <property type="entry name" value="Tscrpt_reg_IclR_N"/>
</dbReference>
<dbReference type="PANTHER" id="PTHR30136:SF8">
    <property type="entry name" value="TRANSCRIPTIONAL REGULATORY PROTEIN"/>
    <property type="match status" value="1"/>
</dbReference>
<keyword evidence="7" id="KW-1185">Reference proteome</keyword>
<feature type="domain" description="IclR-ED" evidence="5">
    <location>
        <begin position="70"/>
        <end position="247"/>
    </location>
</feature>
<evidence type="ECO:0000259" key="5">
    <source>
        <dbReference type="PROSITE" id="PS51078"/>
    </source>
</evidence>
<dbReference type="PROSITE" id="PS51078">
    <property type="entry name" value="ICLR_ED"/>
    <property type="match status" value="1"/>
</dbReference>
<dbReference type="OrthoDB" id="6687062at2"/>
<dbReference type="GO" id="GO:0003700">
    <property type="term" value="F:DNA-binding transcription factor activity"/>
    <property type="evidence" value="ECO:0007669"/>
    <property type="project" value="TreeGrafter"/>
</dbReference>
<dbReference type="InterPro" id="IPR036390">
    <property type="entry name" value="WH_DNA-bd_sf"/>
</dbReference>
<dbReference type="EMBL" id="QWEI01000015">
    <property type="protein sequence ID" value="RHW31774.1"/>
    <property type="molecule type" value="Genomic_DNA"/>
</dbReference>
<evidence type="ECO:0000259" key="4">
    <source>
        <dbReference type="PROSITE" id="PS51077"/>
    </source>
</evidence>
<keyword evidence="1" id="KW-0805">Transcription regulation</keyword>
<protein>
    <submittedName>
        <fullName evidence="6">IclR family transcriptional regulator</fullName>
    </submittedName>
</protein>
<keyword evidence="2" id="KW-0238">DNA-binding</keyword>
<dbReference type="InterPro" id="IPR029016">
    <property type="entry name" value="GAF-like_dom_sf"/>
</dbReference>
<gene>
    <name evidence="6" type="ORF">D1B33_17595</name>
</gene>